<dbReference type="Proteomes" id="UP001210339">
    <property type="component" value="Chromosome"/>
</dbReference>
<sequence>MIYGIPALNDNYIWVIVTEGAVVVDPGEAAPVLAFLKDRGLTLQGILTTHKHGDHTGGVAELVRAYPDVSVYGPREVGQLATAVVAEGDTVTLDGRVFHVLSTPGHTETHISYLTDGKLFCGDAMFSAGCGRVFTGDFHAQFQTMAAFKALPPGTEVYAAHEYTLTNLTFARDVLPENRDIESAYNEVKAMRAQGRRTLPSTIERERAINPFFIAEDEATFIAYRKKRDTY</sequence>
<dbReference type="InterPro" id="IPR001279">
    <property type="entry name" value="Metallo-B-lactamas"/>
</dbReference>
<protein>
    <recommendedName>
        <fullName evidence="7">Hydroxyacylglutathione hydrolase</fullName>
        <ecNumber evidence="7">3.1.2.6</ecNumber>
    </recommendedName>
    <alternativeName>
        <fullName evidence="7">Glyoxalase II</fullName>
        <shortName evidence="7">Glx II</shortName>
    </alternativeName>
</protein>
<dbReference type="CDD" id="cd07723">
    <property type="entry name" value="hydroxyacylglutathione_hydrolase_MBL-fold"/>
    <property type="match status" value="1"/>
</dbReference>
<feature type="binding site" evidence="7">
    <location>
        <position position="161"/>
    </location>
    <ligand>
        <name>Zn(2+)</name>
        <dbReference type="ChEBI" id="CHEBI:29105"/>
        <label>2</label>
    </ligand>
</feature>
<evidence type="ECO:0000256" key="5">
    <source>
        <dbReference type="ARBA" id="ARBA00022801"/>
    </source>
</evidence>
<dbReference type="Pfam" id="PF16123">
    <property type="entry name" value="HAGH_C"/>
    <property type="match status" value="1"/>
</dbReference>
<dbReference type="SUPFAM" id="SSF56281">
    <property type="entry name" value="Metallo-hydrolase/oxidoreductase"/>
    <property type="match status" value="1"/>
</dbReference>
<keyword evidence="5 7" id="KW-0378">Hydrolase</keyword>
<evidence type="ECO:0000256" key="3">
    <source>
        <dbReference type="ARBA" id="ARBA00006759"/>
    </source>
</evidence>
<dbReference type="GO" id="GO:0004416">
    <property type="term" value="F:hydroxyacylglutathione hydrolase activity"/>
    <property type="evidence" value="ECO:0007669"/>
    <property type="project" value="UniProtKB-EC"/>
</dbReference>
<evidence type="ECO:0000256" key="6">
    <source>
        <dbReference type="ARBA" id="ARBA00022833"/>
    </source>
</evidence>
<comment type="subunit">
    <text evidence="7">Monomer.</text>
</comment>
<dbReference type="InterPro" id="IPR017782">
    <property type="entry name" value="Hydroxyacylglutathione_Hdrlase"/>
</dbReference>
<organism evidence="9 10">
    <name type="scientific">Peptoniphilus equinus</name>
    <dbReference type="NCBI Taxonomy" id="3016343"/>
    <lineage>
        <taxon>Bacteria</taxon>
        <taxon>Bacillati</taxon>
        <taxon>Bacillota</taxon>
        <taxon>Tissierellia</taxon>
        <taxon>Tissierellales</taxon>
        <taxon>Peptoniphilaceae</taxon>
        <taxon>Peptoniphilus</taxon>
    </lineage>
</organism>
<evidence type="ECO:0000256" key="4">
    <source>
        <dbReference type="ARBA" id="ARBA00022723"/>
    </source>
</evidence>
<feature type="binding site" evidence="7">
    <location>
        <position position="123"/>
    </location>
    <ligand>
        <name>Zn(2+)</name>
        <dbReference type="ChEBI" id="CHEBI:29105"/>
        <label>2</label>
    </ligand>
</feature>
<evidence type="ECO:0000256" key="1">
    <source>
        <dbReference type="ARBA" id="ARBA00001623"/>
    </source>
</evidence>
<feature type="binding site" evidence="7">
    <location>
        <position position="106"/>
    </location>
    <ligand>
        <name>Zn(2+)</name>
        <dbReference type="ChEBI" id="CHEBI:29105"/>
        <label>1</label>
    </ligand>
</feature>
<feature type="binding site" evidence="7">
    <location>
        <position position="55"/>
    </location>
    <ligand>
        <name>Zn(2+)</name>
        <dbReference type="ChEBI" id="CHEBI:29105"/>
        <label>2</label>
    </ligand>
</feature>
<evidence type="ECO:0000313" key="10">
    <source>
        <dbReference type="Proteomes" id="UP001210339"/>
    </source>
</evidence>
<evidence type="ECO:0000313" key="9">
    <source>
        <dbReference type="EMBL" id="WBW50081.1"/>
    </source>
</evidence>
<comment type="function">
    <text evidence="7">Thiolesterase that catalyzes the hydrolysis of S-D-lactoyl-glutathione to form glutathione and D-lactic acid.</text>
</comment>
<feature type="domain" description="Metallo-beta-lactamase" evidence="8">
    <location>
        <begin position="10"/>
        <end position="161"/>
    </location>
</feature>
<comment type="similarity">
    <text evidence="3 7">Belongs to the metallo-beta-lactamase superfamily. Glyoxalase II family.</text>
</comment>
<proteinExistence type="inferred from homology"/>
<feature type="binding site" evidence="7">
    <location>
        <position position="123"/>
    </location>
    <ligand>
        <name>Zn(2+)</name>
        <dbReference type="ChEBI" id="CHEBI:29105"/>
        <label>1</label>
    </ligand>
</feature>
<dbReference type="NCBIfam" id="TIGR03413">
    <property type="entry name" value="GSH_gloB"/>
    <property type="match status" value="1"/>
</dbReference>
<accession>A0ABY7QUG4</accession>
<keyword evidence="10" id="KW-1185">Reference proteome</keyword>
<dbReference type="Gene3D" id="3.60.15.10">
    <property type="entry name" value="Ribonuclease Z/Hydroxyacylglutathione hydrolase-like"/>
    <property type="match status" value="1"/>
</dbReference>
<feature type="binding site" evidence="7">
    <location>
        <position position="50"/>
    </location>
    <ligand>
        <name>Zn(2+)</name>
        <dbReference type="ChEBI" id="CHEBI:29105"/>
        <label>1</label>
    </ligand>
</feature>
<evidence type="ECO:0000259" key="8">
    <source>
        <dbReference type="SMART" id="SM00849"/>
    </source>
</evidence>
<comment type="catalytic activity">
    <reaction evidence="1 7">
        <text>an S-(2-hydroxyacyl)glutathione + H2O = a 2-hydroxy carboxylate + glutathione + H(+)</text>
        <dbReference type="Rhea" id="RHEA:21864"/>
        <dbReference type="ChEBI" id="CHEBI:15377"/>
        <dbReference type="ChEBI" id="CHEBI:15378"/>
        <dbReference type="ChEBI" id="CHEBI:57925"/>
        <dbReference type="ChEBI" id="CHEBI:58896"/>
        <dbReference type="ChEBI" id="CHEBI:71261"/>
        <dbReference type="EC" id="3.1.2.6"/>
    </reaction>
</comment>
<dbReference type="PANTHER" id="PTHR43705">
    <property type="entry name" value="HYDROXYACYLGLUTATHIONE HYDROLASE"/>
    <property type="match status" value="1"/>
</dbReference>
<dbReference type="EC" id="3.1.2.6" evidence="7"/>
<dbReference type="InterPro" id="IPR035680">
    <property type="entry name" value="Clx_II_MBL"/>
</dbReference>
<feature type="binding site" evidence="7">
    <location>
        <position position="54"/>
    </location>
    <ligand>
        <name>Zn(2+)</name>
        <dbReference type="ChEBI" id="CHEBI:29105"/>
        <label>2</label>
    </ligand>
</feature>
<reference evidence="9 10" key="1">
    <citation type="submission" date="2023-01" db="EMBL/GenBank/DDBJ databases">
        <authorList>
            <person name="Lee S.H."/>
            <person name="Jung H.S."/>
            <person name="Yun J.U."/>
        </authorList>
    </citation>
    <scope>NUCLEOTIDE SEQUENCE [LARGE SCALE GENOMIC DNA]</scope>
    <source>
        <strain evidence="9 10">CBA3646</strain>
    </source>
</reference>
<gene>
    <name evidence="7 9" type="primary">gloB</name>
    <name evidence="9" type="ORF">O6R05_00530</name>
</gene>
<dbReference type="Pfam" id="PF00753">
    <property type="entry name" value="Lactamase_B"/>
    <property type="match status" value="1"/>
</dbReference>
<dbReference type="PANTHER" id="PTHR43705:SF1">
    <property type="entry name" value="HYDROXYACYLGLUTATHIONE HYDROLASE GLOB"/>
    <property type="match status" value="1"/>
</dbReference>
<feature type="binding site" evidence="7">
    <location>
        <position position="52"/>
    </location>
    <ligand>
        <name>Zn(2+)</name>
        <dbReference type="ChEBI" id="CHEBI:29105"/>
        <label>1</label>
    </ligand>
</feature>
<evidence type="ECO:0000256" key="2">
    <source>
        <dbReference type="ARBA" id="ARBA00004963"/>
    </source>
</evidence>
<keyword evidence="6 7" id="KW-0862">Zinc</keyword>
<evidence type="ECO:0000256" key="7">
    <source>
        <dbReference type="HAMAP-Rule" id="MF_01374"/>
    </source>
</evidence>
<dbReference type="InterPro" id="IPR032282">
    <property type="entry name" value="HAGH_C"/>
</dbReference>
<keyword evidence="4 7" id="KW-0479">Metal-binding</keyword>
<dbReference type="RefSeq" id="WP_271191612.1">
    <property type="nucleotide sequence ID" value="NZ_CP115667.1"/>
</dbReference>
<dbReference type="InterPro" id="IPR036866">
    <property type="entry name" value="RibonucZ/Hydroxyglut_hydro"/>
</dbReference>
<dbReference type="EMBL" id="CP115667">
    <property type="protein sequence ID" value="WBW50081.1"/>
    <property type="molecule type" value="Genomic_DNA"/>
</dbReference>
<dbReference type="SMART" id="SM00849">
    <property type="entry name" value="Lactamase_B"/>
    <property type="match status" value="1"/>
</dbReference>
<comment type="cofactor">
    <cofactor evidence="7">
        <name>Zn(2+)</name>
        <dbReference type="ChEBI" id="CHEBI:29105"/>
    </cofactor>
    <text evidence="7">Binds 2 Zn(2+) ions per subunit.</text>
</comment>
<dbReference type="InterPro" id="IPR050110">
    <property type="entry name" value="Glyoxalase_II_hydrolase"/>
</dbReference>
<comment type="pathway">
    <text evidence="2 7">Secondary metabolite metabolism; methylglyoxal degradation; (R)-lactate from methylglyoxal: step 2/2.</text>
</comment>
<dbReference type="HAMAP" id="MF_01374">
    <property type="entry name" value="Glyoxalase_2"/>
    <property type="match status" value="1"/>
</dbReference>
<name>A0ABY7QUG4_9FIRM</name>